<keyword evidence="1" id="KW-0472">Membrane</keyword>
<dbReference type="InterPro" id="IPR008024">
    <property type="entry name" value="YiaAB"/>
</dbReference>
<name>A0A4R8N1E0_LEPME</name>
<organism evidence="3 4">
    <name type="scientific">Leptospira meyeri</name>
    <dbReference type="NCBI Taxonomy" id="29508"/>
    <lineage>
        <taxon>Bacteria</taxon>
        <taxon>Pseudomonadati</taxon>
        <taxon>Spirochaetota</taxon>
        <taxon>Spirochaetia</taxon>
        <taxon>Leptospirales</taxon>
        <taxon>Leptospiraceae</taxon>
        <taxon>Leptospira</taxon>
    </lineage>
</organism>
<dbReference type="EMBL" id="SORO01000001">
    <property type="protein sequence ID" value="TDY73105.1"/>
    <property type="molecule type" value="Genomic_DNA"/>
</dbReference>
<evidence type="ECO:0000259" key="2">
    <source>
        <dbReference type="Pfam" id="PF05360"/>
    </source>
</evidence>
<reference evidence="3 4" key="1">
    <citation type="submission" date="2019-03" db="EMBL/GenBank/DDBJ databases">
        <title>Genomic Encyclopedia of Archaeal and Bacterial Type Strains, Phase II (KMG-II): from individual species to whole genera.</title>
        <authorList>
            <person name="Goeker M."/>
        </authorList>
    </citation>
    <scope>NUCLEOTIDE SEQUENCE [LARGE SCALE GENOMIC DNA]</scope>
    <source>
        <strain evidence="3 4">DSM 21537</strain>
    </source>
</reference>
<comment type="caution">
    <text evidence="3">The sequence shown here is derived from an EMBL/GenBank/DDBJ whole genome shotgun (WGS) entry which is preliminary data.</text>
</comment>
<gene>
    <name evidence="3" type="ORF">CLV96_2126</name>
</gene>
<evidence type="ECO:0000313" key="3">
    <source>
        <dbReference type="EMBL" id="TDY73105.1"/>
    </source>
</evidence>
<dbReference type="AlphaFoldDB" id="A0A4R8N1E0"/>
<dbReference type="GO" id="GO:0006974">
    <property type="term" value="P:DNA damage response"/>
    <property type="evidence" value="ECO:0007669"/>
    <property type="project" value="TreeGrafter"/>
</dbReference>
<protein>
    <submittedName>
        <fullName evidence="3">Putative membrane protein YiaA</fullName>
    </submittedName>
</protein>
<feature type="transmembrane region" description="Helical" evidence="1">
    <location>
        <begin position="152"/>
        <end position="168"/>
    </location>
</feature>
<feature type="transmembrane region" description="Helical" evidence="1">
    <location>
        <begin position="90"/>
        <end position="109"/>
    </location>
</feature>
<keyword evidence="1" id="KW-0812">Transmembrane</keyword>
<dbReference type="STRING" id="1193051.LEP1GSC017_1877"/>
<keyword evidence="1" id="KW-1133">Transmembrane helix</keyword>
<feature type="domain" description="YiaAB two helix" evidence="2">
    <location>
        <begin position="122"/>
        <end position="174"/>
    </location>
</feature>
<feature type="transmembrane region" description="Helical" evidence="1">
    <location>
        <begin position="116"/>
        <end position="140"/>
    </location>
</feature>
<dbReference type="GO" id="GO:0005886">
    <property type="term" value="C:plasma membrane"/>
    <property type="evidence" value="ECO:0007669"/>
    <property type="project" value="TreeGrafter"/>
</dbReference>
<sequence length="192" mass="21443">MTQYFNQDSLYDLNHNIKNPRIDTSLKVSMILTKFLTKSEKGNTTSEMITQPQKPSAAFIGASWLSLVIGMFTFIVGIWNADMMLNEKGFYITILMYGLFSAVSLQKTVRDQLEGLFVTGIYIGLCWFSVALTLSLLFIGLWNATLALSEKGFFGISFVLSLFAAVAVQKNVRDLRMAEGNIKPELSPKDKA</sequence>
<dbReference type="InterPro" id="IPR038972">
    <property type="entry name" value="YiaA-like"/>
</dbReference>
<feature type="transmembrane region" description="Helical" evidence="1">
    <location>
        <begin position="57"/>
        <end position="78"/>
    </location>
</feature>
<feature type="domain" description="YiaAB two helix" evidence="2">
    <location>
        <begin position="59"/>
        <end position="111"/>
    </location>
</feature>
<accession>A0A4R8N1E0</accession>
<dbReference type="PANTHER" id="PTHR37290:SF1">
    <property type="entry name" value="INNER MEMBRANE PROTEIN YIAA"/>
    <property type="match status" value="1"/>
</dbReference>
<evidence type="ECO:0000256" key="1">
    <source>
        <dbReference type="SAM" id="Phobius"/>
    </source>
</evidence>
<keyword evidence="4" id="KW-1185">Reference proteome</keyword>
<dbReference type="NCBIfam" id="NF008482">
    <property type="entry name" value="PRK11383.1"/>
    <property type="match status" value="1"/>
</dbReference>
<dbReference type="PANTHER" id="PTHR37290">
    <property type="entry name" value="INNER MEMBRANE PROTEIN YIAA-RELATED"/>
    <property type="match status" value="1"/>
</dbReference>
<dbReference type="Proteomes" id="UP000294684">
    <property type="component" value="Unassembled WGS sequence"/>
</dbReference>
<proteinExistence type="predicted"/>
<evidence type="ECO:0000313" key="4">
    <source>
        <dbReference type="Proteomes" id="UP000294684"/>
    </source>
</evidence>
<dbReference type="Pfam" id="PF05360">
    <property type="entry name" value="YiaAB"/>
    <property type="match status" value="2"/>
</dbReference>